<evidence type="ECO:0000313" key="2">
    <source>
        <dbReference type="EMBL" id="MBB5036766.1"/>
    </source>
</evidence>
<gene>
    <name evidence="2" type="ORF">HNQ64_001000</name>
</gene>
<organism evidence="2 3">
    <name type="scientific">Prosthecobacter dejongeii</name>
    <dbReference type="NCBI Taxonomy" id="48465"/>
    <lineage>
        <taxon>Bacteria</taxon>
        <taxon>Pseudomonadati</taxon>
        <taxon>Verrucomicrobiota</taxon>
        <taxon>Verrucomicrobiia</taxon>
        <taxon>Verrucomicrobiales</taxon>
        <taxon>Verrucomicrobiaceae</taxon>
        <taxon>Prosthecobacter</taxon>
    </lineage>
</organism>
<accession>A0A7W7YIE9</accession>
<comment type="caution">
    <text evidence="2">The sequence shown here is derived from an EMBL/GenBank/DDBJ whole genome shotgun (WGS) entry which is preliminary data.</text>
</comment>
<keyword evidence="3" id="KW-1185">Reference proteome</keyword>
<sequence>MGMESATLTISVIRTRTGRDSDDTDTGNPQEERLFPARTQGKSPVR</sequence>
<evidence type="ECO:0000313" key="3">
    <source>
        <dbReference type="Proteomes" id="UP000534294"/>
    </source>
</evidence>
<feature type="region of interest" description="Disordered" evidence="1">
    <location>
        <begin position="1"/>
        <end position="46"/>
    </location>
</feature>
<proteinExistence type="predicted"/>
<protein>
    <submittedName>
        <fullName evidence="2">Uncharacterized protein</fullName>
    </submittedName>
</protein>
<evidence type="ECO:0000256" key="1">
    <source>
        <dbReference type="SAM" id="MobiDB-lite"/>
    </source>
</evidence>
<name>A0A7W7YIE9_9BACT</name>
<reference evidence="2 3" key="1">
    <citation type="submission" date="2020-08" db="EMBL/GenBank/DDBJ databases">
        <title>Genomic Encyclopedia of Type Strains, Phase IV (KMG-IV): sequencing the most valuable type-strain genomes for metagenomic binning, comparative biology and taxonomic classification.</title>
        <authorList>
            <person name="Goeker M."/>
        </authorList>
    </citation>
    <scope>NUCLEOTIDE SEQUENCE [LARGE SCALE GENOMIC DNA]</scope>
    <source>
        <strain evidence="2 3">DSM 12251</strain>
    </source>
</reference>
<dbReference type="AlphaFoldDB" id="A0A7W7YIE9"/>
<dbReference type="EMBL" id="JACHIF010000001">
    <property type="protein sequence ID" value="MBB5036766.1"/>
    <property type="molecule type" value="Genomic_DNA"/>
</dbReference>
<feature type="compositionally biased region" description="Polar residues" evidence="1">
    <location>
        <begin position="1"/>
        <end position="12"/>
    </location>
</feature>
<dbReference type="Proteomes" id="UP000534294">
    <property type="component" value="Unassembled WGS sequence"/>
</dbReference>